<dbReference type="Pfam" id="PF08569">
    <property type="entry name" value="Mo25"/>
    <property type="match status" value="1"/>
</dbReference>
<reference evidence="2" key="1">
    <citation type="submission" date="2021-01" db="EMBL/GenBank/DDBJ databases">
        <authorList>
            <person name="Corre E."/>
            <person name="Pelletier E."/>
            <person name="Niang G."/>
            <person name="Scheremetjew M."/>
            <person name="Finn R."/>
            <person name="Kale V."/>
            <person name="Holt S."/>
            <person name="Cochrane G."/>
            <person name="Meng A."/>
            <person name="Brown T."/>
            <person name="Cohen L."/>
        </authorList>
    </citation>
    <scope>NUCLEOTIDE SEQUENCE</scope>
    <source>
        <strain evidence="2">RCC1614</strain>
    </source>
</reference>
<dbReference type="InterPro" id="IPR013878">
    <property type="entry name" value="Mo25"/>
</dbReference>
<comment type="similarity">
    <text evidence="1">Belongs to the Mo25 family.</text>
</comment>
<dbReference type="PANTHER" id="PTHR10182">
    <property type="entry name" value="CALCIUM-BINDING PROTEIN 39-RELATED"/>
    <property type="match status" value="1"/>
</dbReference>
<name>A0A7R9Y6I7_MICPS</name>
<dbReference type="InterPro" id="IPR011989">
    <property type="entry name" value="ARM-like"/>
</dbReference>
<gene>
    <name evidence="2" type="ORF">MPUS1402_LOCUS10517</name>
</gene>
<evidence type="ECO:0000256" key="1">
    <source>
        <dbReference type="ARBA" id="ARBA00011012"/>
    </source>
</evidence>
<dbReference type="SUPFAM" id="SSF48371">
    <property type="entry name" value="ARM repeat"/>
    <property type="match status" value="1"/>
</dbReference>
<protein>
    <submittedName>
        <fullName evidence="2">Uncharacterized protein</fullName>
    </submittedName>
</protein>
<accession>A0A7R9Y6I7</accession>
<organism evidence="2">
    <name type="scientific">Micromonas pusilla</name>
    <name type="common">Picoplanktonic green alga</name>
    <name type="synonym">Chromulina pusilla</name>
    <dbReference type="NCBI Taxonomy" id="38833"/>
    <lineage>
        <taxon>Eukaryota</taxon>
        <taxon>Viridiplantae</taxon>
        <taxon>Chlorophyta</taxon>
        <taxon>Mamiellophyceae</taxon>
        <taxon>Mamiellales</taxon>
        <taxon>Mamiellaceae</taxon>
        <taxon>Micromonas</taxon>
    </lineage>
</organism>
<proteinExistence type="inferred from homology"/>
<dbReference type="GO" id="GO:0035556">
    <property type="term" value="P:intracellular signal transduction"/>
    <property type="evidence" value="ECO:0007669"/>
    <property type="project" value="TreeGrafter"/>
</dbReference>
<dbReference type="PANTHER" id="PTHR10182:SF3">
    <property type="entry name" value="PROTEIN MO25"/>
    <property type="match status" value="1"/>
</dbReference>
<sequence>MGVFAKKKRTPAELAVKLLNSLNSLGGGGGGEKDQEAIAKYLGEMRAIMFGETDAPPDPATQSTLASEVAKSDLLGVLIASLPSLHFETRKDAAAVFNGLMRVEPEDAPCPFVEYLERRPELLRTMTTASELAGAEADGQGGGGGDASAALTLGTMLREAVRHERLCAAVLRDAKFEKMFEYMQLPTFEIASDAAASFREILTRHKGAVATFLAEHFDGFFGKFNAMLENGNYVTRRQSLKLLSELLLDRANVGSMMRYIGSVENMCLMMNLLRDEAKSIQFEAFHVFKVFVANPNKPPAVLSILLKNREKMIGYLANFQNDREDEQFVEEKAMLMRLMEQLPQPETNYCVRVPESPTKSSSP</sequence>
<evidence type="ECO:0000313" key="2">
    <source>
        <dbReference type="EMBL" id="CAD8247059.1"/>
    </source>
</evidence>
<dbReference type="EMBL" id="HBDY01013862">
    <property type="protein sequence ID" value="CAD8247059.1"/>
    <property type="molecule type" value="Transcribed_RNA"/>
</dbReference>
<dbReference type="GO" id="GO:0043539">
    <property type="term" value="F:protein serine/threonine kinase activator activity"/>
    <property type="evidence" value="ECO:0007669"/>
    <property type="project" value="TreeGrafter"/>
</dbReference>
<dbReference type="InterPro" id="IPR016024">
    <property type="entry name" value="ARM-type_fold"/>
</dbReference>
<dbReference type="Gene3D" id="1.25.10.10">
    <property type="entry name" value="Leucine-rich Repeat Variant"/>
    <property type="match status" value="1"/>
</dbReference>
<dbReference type="AlphaFoldDB" id="A0A7R9Y6I7"/>